<feature type="non-terminal residue" evidence="1">
    <location>
        <position position="25"/>
    </location>
</feature>
<proteinExistence type="predicted"/>
<sequence>MKKRKRKYCTRRGDCVDSDDEAVFG</sequence>
<name>J9F3A5_9ZZZZ</name>
<evidence type="ECO:0000313" key="1">
    <source>
        <dbReference type="EMBL" id="EJW89371.1"/>
    </source>
</evidence>
<comment type="caution">
    <text evidence="1">The sequence shown here is derived from an EMBL/GenBank/DDBJ whole genome shotgun (WGS) entry which is preliminary data.</text>
</comment>
<gene>
    <name evidence="1" type="ORF">EVA_22522</name>
</gene>
<dbReference type="EMBL" id="AMCI01009520">
    <property type="protein sequence ID" value="EJW89371.1"/>
    <property type="molecule type" value="Genomic_DNA"/>
</dbReference>
<organism evidence="1">
    <name type="scientific">gut metagenome</name>
    <dbReference type="NCBI Taxonomy" id="749906"/>
    <lineage>
        <taxon>unclassified sequences</taxon>
        <taxon>metagenomes</taxon>
        <taxon>organismal metagenomes</taxon>
    </lineage>
</organism>
<accession>J9F3A5</accession>
<reference evidence="1" key="1">
    <citation type="journal article" date="2012" name="PLoS ONE">
        <title>Gene sets for utilization of primary and secondary nutrition supplies in the distal gut of endangered iberian lynx.</title>
        <authorList>
            <person name="Alcaide M."/>
            <person name="Messina E."/>
            <person name="Richter M."/>
            <person name="Bargiela R."/>
            <person name="Peplies J."/>
            <person name="Huws S.A."/>
            <person name="Newbold C.J."/>
            <person name="Golyshin P.N."/>
            <person name="Simon M.A."/>
            <person name="Lopez G."/>
            <person name="Yakimov M.M."/>
            <person name="Ferrer M."/>
        </authorList>
    </citation>
    <scope>NUCLEOTIDE SEQUENCE</scope>
</reference>
<dbReference type="AlphaFoldDB" id="J9F3A5"/>
<protein>
    <submittedName>
        <fullName evidence="1">Uncharacterized protein</fullName>
    </submittedName>
</protein>